<name>A0ACC0VP34_9STRA</name>
<organism evidence="1 2">
    <name type="scientific">Peronosclerospora sorghi</name>
    <dbReference type="NCBI Taxonomy" id="230839"/>
    <lineage>
        <taxon>Eukaryota</taxon>
        <taxon>Sar</taxon>
        <taxon>Stramenopiles</taxon>
        <taxon>Oomycota</taxon>
        <taxon>Peronosporomycetes</taxon>
        <taxon>Peronosporales</taxon>
        <taxon>Peronosporaceae</taxon>
        <taxon>Peronosclerospora</taxon>
    </lineage>
</organism>
<comment type="caution">
    <text evidence="1">The sequence shown here is derived from an EMBL/GenBank/DDBJ whole genome shotgun (WGS) entry which is preliminary data.</text>
</comment>
<keyword evidence="2" id="KW-1185">Reference proteome</keyword>
<evidence type="ECO:0000313" key="1">
    <source>
        <dbReference type="EMBL" id="KAI9907841.1"/>
    </source>
</evidence>
<proteinExistence type="predicted"/>
<dbReference type="EMBL" id="CM047587">
    <property type="protein sequence ID" value="KAI9907841.1"/>
    <property type="molecule type" value="Genomic_DNA"/>
</dbReference>
<gene>
    <name evidence="1" type="ORF">PsorP6_016591</name>
</gene>
<accession>A0ACC0VP34</accession>
<reference evidence="1 2" key="1">
    <citation type="journal article" date="2022" name="bioRxiv">
        <title>The genome of the oomycete Peronosclerospora sorghi, a cosmopolitan pathogen of maize and sorghum, is inflated with dispersed pseudogenes.</title>
        <authorList>
            <person name="Fletcher K."/>
            <person name="Martin F."/>
            <person name="Isakeit T."/>
            <person name="Cavanaugh K."/>
            <person name="Magill C."/>
            <person name="Michelmore R."/>
        </authorList>
    </citation>
    <scope>NUCLEOTIDE SEQUENCE [LARGE SCALE GENOMIC DNA]</scope>
    <source>
        <strain evidence="1">P6</strain>
    </source>
</reference>
<sequence length="77" mass="8569">MYEPSQSLIMTSDDDNSEIKLSFTHESVDIQSTKHTVDLEEGEIGDVSKSDDGDVSRQSSVGTNETNKSQEEDQCRK</sequence>
<protein>
    <submittedName>
        <fullName evidence="1">Uncharacterized protein</fullName>
    </submittedName>
</protein>
<evidence type="ECO:0000313" key="2">
    <source>
        <dbReference type="Proteomes" id="UP001163321"/>
    </source>
</evidence>
<dbReference type="Proteomes" id="UP001163321">
    <property type="component" value="Chromosome 8"/>
</dbReference>